<gene>
    <name evidence="3" type="ORF">B0H16DRAFT_1895070</name>
</gene>
<organism evidence="3 4">
    <name type="scientific">Mycena metata</name>
    <dbReference type="NCBI Taxonomy" id="1033252"/>
    <lineage>
        <taxon>Eukaryota</taxon>
        <taxon>Fungi</taxon>
        <taxon>Dikarya</taxon>
        <taxon>Basidiomycota</taxon>
        <taxon>Agaricomycotina</taxon>
        <taxon>Agaricomycetes</taxon>
        <taxon>Agaricomycetidae</taxon>
        <taxon>Agaricales</taxon>
        <taxon>Marasmiineae</taxon>
        <taxon>Mycenaceae</taxon>
        <taxon>Mycena</taxon>
    </lineage>
</organism>
<dbReference type="InterPro" id="IPR056884">
    <property type="entry name" value="NPHP3-like_N"/>
</dbReference>
<dbReference type="Pfam" id="PF24883">
    <property type="entry name" value="NPHP3_N"/>
    <property type="match status" value="1"/>
</dbReference>
<name>A0AAD7MPR3_9AGAR</name>
<accession>A0AAD7MPR3</accession>
<reference evidence="3" key="1">
    <citation type="submission" date="2023-03" db="EMBL/GenBank/DDBJ databases">
        <title>Massive genome expansion in bonnet fungi (Mycena s.s.) driven by repeated elements and novel gene families across ecological guilds.</title>
        <authorList>
            <consortium name="Lawrence Berkeley National Laboratory"/>
            <person name="Harder C.B."/>
            <person name="Miyauchi S."/>
            <person name="Viragh M."/>
            <person name="Kuo A."/>
            <person name="Thoen E."/>
            <person name="Andreopoulos B."/>
            <person name="Lu D."/>
            <person name="Skrede I."/>
            <person name="Drula E."/>
            <person name="Henrissat B."/>
            <person name="Morin E."/>
            <person name="Kohler A."/>
            <person name="Barry K."/>
            <person name="LaButti K."/>
            <person name="Morin E."/>
            <person name="Salamov A."/>
            <person name="Lipzen A."/>
            <person name="Mereny Z."/>
            <person name="Hegedus B."/>
            <person name="Baldrian P."/>
            <person name="Stursova M."/>
            <person name="Weitz H."/>
            <person name="Taylor A."/>
            <person name="Grigoriev I.V."/>
            <person name="Nagy L.G."/>
            <person name="Martin F."/>
            <person name="Kauserud H."/>
        </authorList>
    </citation>
    <scope>NUCLEOTIDE SEQUENCE</scope>
    <source>
        <strain evidence="3">CBHHK182m</strain>
    </source>
</reference>
<sequence length="274" mass="31165">MPARAQTRISKCAKEKLLQGFTMGEPFSGNGKTIISSVLVEHLVQEQGPEEAVLYAFCDFRNPKSVDPVVILRTFLSELLLAYPCSIADDFADLVDAEKKKRQHFNRPLFEREEELHRFLDDEHPFYHYAVHCWVHYFPDVDTSTSDAIQALSRFLHASKTRAATHNLRQQVWFTDIKGFGHDPGIYYHPMRWIILHCKHPAVITHLPQLDLPAELIQCCLFASLWVKHIPATEVLLDAGGADVNAEHICAPCTQMMSCLLHAAPLPSRLKRVT</sequence>
<evidence type="ECO:0000313" key="4">
    <source>
        <dbReference type="Proteomes" id="UP001215598"/>
    </source>
</evidence>
<dbReference type="AlphaFoldDB" id="A0AAD7MPR3"/>
<dbReference type="EMBL" id="JARKIB010000193">
    <property type="protein sequence ID" value="KAJ7725556.1"/>
    <property type="molecule type" value="Genomic_DNA"/>
</dbReference>
<comment type="caution">
    <text evidence="3">The sequence shown here is derived from an EMBL/GenBank/DDBJ whole genome shotgun (WGS) entry which is preliminary data.</text>
</comment>
<dbReference type="Proteomes" id="UP001215598">
    <property type="component" value="Unassembled WGS sequence"/>
</dbReference>
<evidence type="ECO:0000259" key="2">
    <source>
        <dbReference type="Pfam" id="PF24883"/>
    </source>
</evidence>
<evidence type="ECO:0000256" key="1">
    <source>
        <dbReference type="ARBA" id="ARBA00022737"/>
    </source>
</evidence>
<keyword evidence="1" id="KW-0677">Repeat</keyword>
<feature type="domain" description="Nephrocystin 3-like N-terminal" evidence="2">
    <location>
        <begin position="29"/>
        <end position="111"/>
    </location>
</feature>
<proteinExistence type="predicted"/>
<keyword evidence="4" id="KW-1185">Reference proteome</keyword>
<protein>
    <recommendedName>
        <fullName evidence="2">Nephrocystin 3-like N-terminal domain-containing protein</fullName>
    </recommendedName>
</protein>
<evidence type="ECO:0000313" key="3">
    <source>
        <dbReference type="EMBL" id="KAJ7725556.1"/>
    </source>
</evidence>